<gene>
    <name evidence="3" type="ORF">PRZ48_011808</name>
</gene>
<keyword evidence="2" id="KW-0472">Membrane</keyword>
<dbReference type="Proteomes" id="UP001305779">
    <property type="component" value="Unassembled WGS sequence"/>
</dbReference>
<keyword evidence="2" id="KW-0812">Transmembrane</keyword>
<feature type="transmembrane region" description="Helical" evidence="2">
    <location>
        <begin position="151"/>
        <end position="171"/>
    </location>
</feature>
<feature type="transmembrane region" description="Helical" evidence="2">
    <location>
        <begin position="93"/>
        <end position="115"/>
    </location>
</feature>
<dbReference type="EMBL" id="JAXOVC010000009">
    <property type="protein sequence ID" value="KAK4497357.1"/>
    <property type="molecule type" value="Genomic_DNA"/>
</dbReference>
<name>A0ABR0E7E0_ZASCE</name>
<keyword evidence="2" id="KW-1133">Transmembrane helix</keyword>
<proteinExistence type="predicted"/>
<protein>
    <recommendedName>
        <fullName evidence="5">Transmembrane protein</fullName>
    </recommendedName>
</protein>
<reference evidence="3 4" key="1">
    <citation type="journal article" date="2023" name="G3 (Bethesda)">
        <title>A chromosome-level genome assembly of Zasmidium syzygii isolated from banana leaves.</title>
        <authorList>
            <person name="van Westerhoven A.C."/>
            <person name="Mehrabi R."/>
            <person name="Talebi R."/>
            <person name="Steentjes M.B.F."/>
            <person name="Corcolon B."/>
            <person name="Chong P.A."/>
            <person name="Kema G.H.J."/>
            <person name="Seidl M.F."/>
        </authorList>
    </citation>
    <scope>NUCLEOTIDE SEQUENCE [LARGE SCALE GENOMIC DNA]</scope>
    <source>
        <strain evidence="3 4">P124</strain>
    </source>
</reference>
<feature type="region of interest" description="Disordered" evidence="1">
    <location>
        <begin position="229"/>
        <end position="262"/>
    </location>
</feature>
<organism evidence="3 4">
    <name type="scientific">Zasmidium cellare</name>
    <name type="common">Wine cellar mold</name>
    <name type="synonym">Racodium cellare</name>
    <dbReference type="NCBI Taxonomy" id="395010"/>
    <lineage>
        <taxon>Eukaryota</taxon>
        <taxon>Fungi</taxon>
        <taxon>Dikarya</taxon>
        <taxon>Ascomycota</taxon>
        <taxon>Pezizomycotina</taxon>
        <taxon>Dothideomycetes</taxon>
        <taxon>Dothideomycetidae</taxon>
        <taxon>Mycosphaerellales</taxon>
        <taxon>Mycosphaerellaceae</taxon>
        <taxon>Zasmidium</taxon>
    </lineage>
</organism>
<evidence type="ECO:0008006" key="5">
    <source>
        <dbReference type="Google" id="ProtNLM"/>
    </source>
</evidence>
<evidence type="ECO:0000256" key="1">
    <source>
        <dbReference type="SAM" id="MobiDB-lite"/>
    </source>
</evidence>
<evidence type="ECO:0000256" key="2">
    <source>
        <dbReference type="SAM" id="Phobius"/>
    </source>
</evidence>
<feature type="compositionally biased region" description="Low complexity" evidence="1">
    <location>
        <begin position="235"/>
        <end position="252"/>
    </location>
</feature>
<feature type="compositionally biased region" description="Polar residues" evidence="1">
    <location>
        <begin position="253"/>
        <end position="262"/>
    </location>
</feature>
<accession>A0ABR0E7E0</accession>
<evidence type="ECO:0000313" key="3">
    <source>
        <dbReference type="EMBL" id="KAK4497357.1"/>
    </source>
</evidence>
<feature type="transmembrane region" description="Helical" evidence="2">
    <location>
        <begin position="64"/>
        <end position="86"/>
    </location>
</feature>
<feature type="transmembrane region" description="Helical" evidence="2">
    <location>
        <begin position="12"/>
        <end position="35"/>
    </location>
</feature>
<keyword evidence="4" id="KW-1185">Reference proteome</keyword>
<sequence>MGIKAPWKGWLGVAMPIVGCLLLANTIAAFVLALFNAATLDLYHDRPVPEYLATHGVQVRAQLVLFWCVVPFVYVLVSACEYICLWTNRLNPLYVLVSSVVAIGVWILQIVLWSLCTAGSDDIPGYCPWVYREPWGRYPSWSVASPKGAQWAVPTIFILYITQLTLAALVVNRQRRTSFRKSDMRQSWAGKLEQVESQSMLVRSSWPGLSSHPPDAESQFMLARASLNSASPWNSPSLESRSRVVSESAGSEWTRSSLRSEA</sequence>
<comment type="caution">
    <text evidence="3">The sequence shown here is derived from an EMBL/GenBank/DDBJ whole genome shotgun (WGS) entry which is preliminary data.</text>
</comment>
<evidence type="ECO:0000313" key="4">
    <source>
        <dbReference type="Proteomes" id="UP001305779"/>
    </source>
</evidence>